<feature type="domain" description="Major facilitator superfamily (MFS) profile" evidence="7">
    <location>
        <begin position="20"/>
        <end position="505"/>
    </location>
</feature>
<accession>A0A7Z2S5U7</accession>
<feature type="transmembrane region" description="Helical" evidence="6">
    <location>
        <begin position="54"/>
        <end position="73"/>
    </location>
</feature>
<evidence type="ECO:0000313" key="8">
    <source>
        <dbReference type="EMBL" id="QHL90718.1"/>
    </source>
</evidence>
<dbReference type="Pfam" id="PF07690">
    <property type="entry name" value="MFS_1"/>
    <property type="match status" value="1"/>
</dbReference>
<evidence type="ECO:0000256" key="3">
    <source>
        <dbReference type="ARBA" id="ARBA00022692"/>
    </source>
</evidence>
<feature type="transmembrane region" description="Helical" evidence="6">
    <location>
        <begin position="386"/>
        <end position="405"/>
    </location>
</feature>
<dbReference type="GO" id="GO:0022857">
    <property type="term" value="F:transmembrane transporter activity"/>
    <property type="evidence" value="ECO:0007669"/>
    <property type="project" value="InterPro"/>
</dbReference>
<feature type="transmembrane region" description="Helical" evidence="6">
    <location>
        <begin position="308"/>
        <end position="332"/>
    </location>
</feature>
<dbReference type="PANTHER" id="PTHR23505:SF79">
    <property type="entry name" value="PROTEIN SPINSTER"/>
    <property type="match status" value="1"/>
</dbReference>
<keyword evidence="3 6" id="KW-0812">Transmembrane</keyword>
<dbReference type="EMBL" id="CP047895">
    <property type="protein sequence ID" value="QHL90718.1"/>
    <property type="molecule type" value="Genomic_DNA"/>
</dbReference>
<protein>
    <submittedName>
        <fullName evidence="8">MFS transporter</fullName>
    </submittedName>
</protein>
<dbReference type="Gene3D" id="1.20.1250.20">
    <property type="entry name" value="MFS general substrate transporter like domains"/>
    <property type="match status" value="2"/>
</dbReference>
<evidence type="ECO:0000256" key="5">
    <source>
        <dbReference type="ARBA" id="ARBA00023136"/>
    </source>
</evidence>
<feature type="transmembrane region" description="Helical" evidence="6">
    <location>
        <begin position="251"/>
        <end position="272"/>
    </location>
</feature>
<sequence length="519" mass="53971">MGSQVEGEKVRPGGPYAWYVLTILVIVYVLNFIDRQILSILAEDVKRDLGLSDADLGFLFGTAFGVFYALFGIPLGRLADSWHRVRLMTIGLALWSAMTALSGLCRTGWQLSLARIGVGVGEATASPCAYSILSDYFPREQRATALAVYSSGIYIGGGLSLFIGGAIVQGWNAAYPGGGPLGLVGWQAAFMAVGLPGVLLALWVATLKEPVRGLSDGMPTPVSPSPFRDFAGELVTIIPPFTLIGAARRGAAALALNLLAGALATGFALGMIGLTGSVPQWSAVALGGYAVFSWASALRSRDLPTFRLIWGTPAFLYVALGYGLIAFTSYAISLWAAPYAERVLGEPKATVGFVLGGGAALGGFLGVVLGGRLADHWRRRNPAGRIPVILIGIVGPVLPIILAYTTGSAPLFYALSFMIQLLASSALGAAAATTQDLVLPRMRGTATATFFIATTLVGLAFGPWFTGYVSGLSGSLRTGILALLGVAPVSVLLLLLAYRALPAAEASVAERARLAGEAG</sequence>
<feature type="transmembrane region" description="Helical" evidence="6">
    <location>
        <begin position="16"/>
        <end position="33"/>
    </location>
</feature>
<evidence type="ECO:0000259" key="7">
    <source>
        <dbReference type="PROSITE" id="PS50850"/>
    </source>
</evidence>
<comment type="subcellular location">
    <subcellularLocation>
        <location evidence="1">Membrane</location>
        <topology evidence="1">Multi-pass membrane protein</topology>
    </subcellularLocation>
</comment>
<feature type="transmembrane region" description="Helical" evidence="6">
    <location>
        <begin position="146"/>
        <end position="171"/>
    </location>
</feature>
<evidence type="ECO:0000256" key="2">
    <source>
        <dbReference type="ARBA" id="ARBA00022448"/>
    </source>
</evidence>
<feature type="transmembrane region" description="Helical" evidence="6">
    <location>
        <begin position="352"/>
        <end position="374"/>
    </location>
</feature>
<evidence type="ECO:0000256" key="6">
    <source>
        <dbReference type="SAM" id="Phobius"/>
    </source>
</evidence>
<dbReference type="InterPro" id="IPR036259">
    <property type="entry name" value="MFS_trans_sf"/>
</dbReference>
<feature type="transmembrane region" description="Helical" evidence="6">
    <location>
        <begin position="411"/>
        <end position="432"/>
    </location>
</feature>
<keyword evidence="9" id="KW-1185">Reference proteome</keyword>
<dbReference type="InterPro" id="IPR020846">
    <property type="entry name" value="MFS_dom"/>
</dbReference>
<feature type="transmembrane region" description="Helical" evidence="6">
    <location>
        <begin position="85"/>
        <end position="105"/>
    </location>
</feature>
<keyword evidence="5 6" id="KW-0472">Membrane</keyword>
<evidence type="ECO:0000256" key="4">
    <source>
        <dbReference type="ARBA" id="ARBA00022989"/>
    </source>
</evidence>
<dbReference type="Proteomes" id="UP000464468">
    <property type="component" value="Chromosome"/>
</dbReference>
<dbReference type="InterPro" id="IPR011701">
    <property type="entry name" value="MFS"/>
</dbReference>
<feature type="transmembrane region" description="Helical" evidence="6">
    <location>
        <begin position="478"/>
        <end position="498"/>
    </location>
</feature>
<dbReference type="KEGG" id="schy:GVO57_07540"/>
<dbReference type="AlphaFoldDB" id="A0A7Z2S5U7"/>
<dbReference type="PANTHER" id="PTHR23505">
    <property type="entry name" value="SPINSTER"/>
    <property type="match status" value="1"/>
</dbReference>
<evidence type="ECO:0000256" key="1">
    <source>
        <dbReference type="ARBA" id="ARBA00004141"/>
    </source>
</evidence>
<dbReference type="GO" id="GO:0016020">
    <property type="term" value="C:membrane"/>
    <property type="evidence" value="ECO:0007669"/>
    <property type="project" value="UniProtKB-SubCell"/>
</dbReference>
<keyword evidence="4 6" id="KW-1133">Transmembrane helix</keyword>
<keyword evidence="2" id="KW-0813">Transport</keyword>
<organism evidence="8 9">
    <name type="scientific">Sphingomonas changnyeongensis</name>
    <dbReference type="NCBI Taxonomy" id="2698679"/>
    <lineage>
        <taxon>Bacteria</taxon>
        <taxon>Pseudomonadati</taxon>
        <taxon>Pseudomonadota</taxon>
        <taxon>Alphaproteobacteria</taxon>
        <taxon>Sphingomonadales</taxon>
        <taxon>Sphingomonadaceae</taxon>
        <taxon>Sphingomonas</taxon>
    </lineage>
</organism>
<feature type="transmembrane region" description="Helical" evidence="6">
    <location>
        <begin position="278"/>
        <end position="296"/>
    </location>
</feature>
<dbReference type="RefSeq" id="WP_160592645.1">
    <property type="nucleotide sequence ID" value="NZ_CP047895.1"/>
</dbReference>
<evidence type="ECO:0000313" key="9">
    <source>
        <dbReference type="Proteomes" id="UP000464468"/>
    </source>
</evidence>
<proteinExistence type="predicted"/>
<feature type="transmembrane region" description="Helical" evidence="6">
    <location>
        <begin position="183"/>
        <end position="205"/>
    </location>
</feature>
<name>A0A7Z2S5U7_9SPHN</name>
<dbReference type="PROSITE" id="PS50850">
    <property type="entry name" value="MFS"/>
    <property type="match status" value="1"/>
</dbReference>
<reference evidence="8 9" key="1">
    <citation type="submission" date="2020-01" db="EMBL/GenBank/DDBJ databases">
        <title>Sphingomonas sp. C33 whole genome sequece.</title>
        <authorList>
            <person name="Park C."/>
        </authorList>
    </citation>
    <scope>NUCLEOTIDE SEQUENCE [LARGE SCALE GENOMIC DNA]</scope>
    <source>
        <strain evidence="8 9">C33</strain>
    </source>
</reference>
<dbReference type="InterPro" id="IPR044770">
    <property type="entry name" value="MFS_spinster-like"/>
</dbReference>
<feature type="transmembrane region" description="Helical" evidence="6">
    <location>
        <begin position="444"/>
        <end position="466"/>
    </location>
</feature>
<gene>
    <name evidence="8" type="ORF">GVO57_07540</name>
</gene>
<dbReference type="SUPFAM" id="SSF103473">
    <property type="entry name" value="MFS general substrate transporter"/>
    <property type="match status" value="1"/>
</dbReference>